<protein>
    <recommendedName>
        <fullName evidence="7">C2H2-type domain-containing protein</fullName>
    </recommendedName>
</protein>
<evidence type="ECO:0000313" key="8">
    <source>
        <dbReference type="EMBL" id="CAL1527342.1"/>
    </source>
</evidence>
<keyword evidence="3 5" id="KW-0863">Zinc-finger</keyword>
<keyword evidence="4" id="KW-0862">Zinc</keyword>
<sequence>MALQVTNGTTISLPHQIEKPEDSLGDQFPNRDDSSPQIKIGKIMHGSPVTFNYDSQIKSSNRDMSHSAVTFHCSMCHFKSASQEQLEHHVNQHHQSQADVIPCTQCGAVFKTQTGLKMHMEVKHTTNPTLKCPICGKSM</sequence>
<keyword evidence="1" id="KW-0479">Metal-binding</keyword>
<evidence type="ECO:0000256" key="4">
    <source>
        <dbReference type="ARBA" id="ARBA00022833"/>
    </source>
</evidence>
<name>A0AAV2H4A7_LYMST</name>
<dbReference type="InterPro" id="IPR050688">
    <property type="entry name" value="Zinc_finger/UBP_domain"/>
</dbReference>
<dbReference type="SMART" id="SM00355">
    <property type="entry name" value="ZnF_C2H2"/>
    <property type="match status" value="2"/>
</dbReference>
<dbReference type="GO" id="GO:0005634">
    <property type="term" value="C:nucleus"/>
    <property type="evidence" value="ECO:0007669"/>
    <property type="project" value="TreeGrafter"/>
</dbReference>
<keyword evidence="9" id="KW-1185">Reference proteome</keyword>
<evidence type="ECO:0000256" key="5">
    <source>
        <dbReference type="PROSITE-ProRule" id="PRU00042"/>
    </source>
</evidence>
<comment type="caution">
    <text evidence="8">The sequence shown here is derived from an EMBL/GenBank/DDBJ whole genome shotgun (WGS) entry which is preliminary data.</text>
</comment>
<dbReference type="GO" id="GO:0008270">
    <property type="term" value="F:zinc ion binding"/>
    <property type="evidence" value="ECO:0007669"/>
    <property type="project" value="UniProtKB-KW"/>
</dbReference>
<keyword evidence="2" id="KW-0677">Repeat</keyword>
<feature type="region of interest" description="Disordered" evidence="6">
    <location>
        <begin position="1"/>
        <end position="35"/>
    </location>
</feature>
<dbReference type="AlphaFoldDB" id="A0AAV2H4A7"/>
<gene>
    <name evidence="8" type="ORF">GSLYS_00001519001</name>
</gene>
<feature type="compositionally biased region" description="Polar residues" evidence="6">
    <location>
        <begin position="1"/>
        <end position="13"/>
    </location>
</feature>
<dbReference type="Gene3D" id="3.30.160.60">
    <property type="entry name" value="Classic Zinc Finger"/>
    <property type="match status" value="1"/>
</dbReference>
<feature type="non-terminal residue" evidence="8">
    <location>
        <position position="139"/>
    </location>
</feature>
<evidence type="ECO:0000313" key="9">
    <source>
        <dbReference type="Proteomes" id="UP001497497"/>
    </source>
</evidence>
<reference evidence="8 9" key="1">
    <citation type="submission" date="2024-04" db="EMBL/GenBank/DDBJ databases">
        <authorList>
            <consortium name="Genoscope - CEA"/>
            <person name="William W."/>
        </authorList>
    </citation>
    <scope>NUCLEOTIDE SEQUENCE [LARGE SCALE GENOMIC DNA]</scope>
</reference>
<accession>A0AAV2H4A7</accession>
<evidence type="ECO:0000256" key="1">
    <source>
        <dbReference type="ARBA" id="ARBA00022723"/>
    </source>
</evidence>
<dbReference type="PANTHER" id="PTHR24403">
    <property type="entry name" value="ZINC FINGER PROTEIN"/>
    <property type="match status" value="1"/>
</dbReference>
<proteinExistence type="predicted"/>
<organism evidence="8 9">
    <name type="scientific">Lymnaea stagnalis</name>
    <name type="common">Great pond snail</name>
    <name type="synonym">Helix stagnalis</name>
    <dbReference type="NCBI Taxonomy" id="6523"/>
    <lineage>
        <taxon>Eukaryota</taxon>
        <taxon>Metazoa</taxon>
        <taxon>Spiralia</taxon>
        <taxon>Lophotrochozoa</taxon>
        <taxon>Mollusca</taxon>
        <taxon>Gastropoda</taxon>
        <taxon>Heterobranchia</taxon>
        <taxon>Euthyneura</taxon>
        <taxon>Panpulmonata</taxon>
        <taxon>Hygrophila</taxon>
        <taxon>Lymnaeoidea</taxon>
        <taxon>Lymnaeidae</taxon>
        <taxon>Lymnaea</taxon>
    </lineage>
</organism>
<dbReference type="GO" id="GO:0045944">
    <property type="term" value="P:positive regulation of transcription by RNA polymerase II"/>
    <property type="evidence" value="ECO:0007669"/>
    <property type="project" value="TreeGrafter"/>
</dbReference>
<dbReference type="PROSITE" id="PS50157">
    <property type="entry name" value="ZINC_FINGER_C2H2_2"/>
    <property type="match status" value="1"/>
</dbReference>
<dbReference type="InterPro" id="IPR013087">
    <property type="entry name" value="Znf_C2H2_type"/>
</dbReference>
<dbReference type="SUPFAM" id="SSF57667">
    <property type="entry name" value="beta-beta-alpha zinc fingers"/>
    <property type="match status" value="1"/>
</dbReference>
<evidence type="ECO:0000256" key="3">
    <source>
        <dbReference type="ARBA" id="ARBA00022771"/>
    </source>
</evidence>
<feature type="domain" description="C2H2-type" evidence="7">
    <location>
        <begin position="101"/>
        <end position="129"/>
    </location>
</feature>
<evidence type="ECO:0000256" key="6">
    <source>
        <dbReference type="SAM" id="MobiDB-lite"/>
    </source>
</evidence>
<dbReference type="PROSITE" id="PS00028">
    <property type="entry name" value="ZINC_FINGER_C2H2_1"/>
    <property type="match status" value="1"/>
</dbReference>
<evidence type="ECO:0000259" key="7">
    <source>
        <dbReference type="PROSITE" id="PS50157"/>
    </source>
</evidence>
<dbReference type="Pfam" id="PF00096">
    <property type="entry name" value="zf-C2H2"/>
    <property type="match status" value="1"/>
</dbReference>
<dbReference type="EMBL" id="CAXITT010000016">
    <property type="protein sequence ID" value="CAL1527342.1"/>
    <property type="molecule type" value="Genomic_DNA"/>
</dbReference>
<dbReference type="PANTHER" id="PTHR24403:SF111">
    <property type="entry name" value="ENHANCER OF VARIEGATION 3-9-RELATED"/>
    <property type="match status" value="1"/>
</dbReference>
<dbReference type="InterPro" id="IPR036236">
    <property type="entry name" value="Znf_C2H2_sf"/>
</dbReference>
<evidence type="ECO:0000256" key="2">
    <source>
        <dbReference type="ARBA" id="ARBA00022737"/>
    </source>
</evidence>
<dbReference type="Proteomes" id="UP001497497">
    <property type="component" value="Unassembled WGS sequence"/>
</dbReference>